<evidence type="ECO:0000313" key="4">
    <source>
        <dbReference type="Proteomes" id="UP000546917"/>
    </source>
</evidence>
<comment type="caution">
    <text evidence="3">The sequence shown here is derived from an EMBL/GenBank/DDBJ whole genome shotgun (WGS) entry which is preliminary data.</text>
</comment>
<gene>
    <name evidence="3" type="ORF">HLB00_08745</name>
</gene>
<keyword evidence="3" id="KW-0456">Lyase</keyword>
<dbReference type="Gene3D" id="3.40.50.10490">
    <property type="entry name" value="Glucose-6-phosphate isomerase like protein, domain 1"/>
    <property type="match status" value="1"/>
</dbReference>
<dbReference type="Pfam" id="PF22645">
    <property type="entry name" value="GKRP_SIS_N"/>
    <property type="match status" value="1"/>
</dbReference>
<sequence>MKDTEKINPKTIGISHMPVEDIVNLIVEESTNSINAVKNVEDKVSFMVQFLYDKIINGGKIIYVGAGTSGRIAAQDVIELYPTYGLDDNTFDYIMVGGRKALYQSVENSEDNKKQASIDLKRRNLKKNDVVIGISASGRTPYVLSAINYAKSLDIYTVGIVNNINTELEKVANYTIILKTGAEVIQGSTRMNAGTSQKILLNTISTSLAILLGKTLDNTMGSMKS</sequence>
<keyword evidence="1" id="KW-0119">Carbohydrate metabolism</keyword>
<dbReference type="SUPFAM" id="SSF53697">
    <property type="entry name" value="SIS domain"/>
    <property type="match status" value="1"/>
</dbReference>
<reference evidence="3 4" key="1">
    <citation type="submission" date="2020-05" db="EMBL/GenBank/DDBJ databases">
        <authorList>
            <person name="Zhang R."/>
        </authorList>
    </citation>
    <scope>NUCLEOTIDE SEQUENCE [LARGE SCALE GENOMIC DNA]</scope>
    <source>
        <strain evidence="3 4">DSM 28986</strain>
    </source>
</reference>
<dbReference type="NCBIfam" id="NF003915">
    <property type="entry name" value="PRK05441.1"/>
    <property type="match status" value="1"/>
</dbReference>
<dbReference type="PANTHER" id="PTHR10088:SF4">
    <property type="entry name" value="GLUCOKINASE REGULATORY PROTEIN"/>
    <property type="match status" value="1"/>
</dbReference>
<dbReference type="GO" id="GO:0016803">
    <property type="term" value="F:ether hydrolase activity"/>
    <property type="evidence" value="ECO:0007669"/>
    <property type="project" value="TreeGrafter"/>
</dbReference>
<dbReference type="GO" id="GO:0009254">
    <property type="term" value="P:peptidoglycan turnover"/>
    <property type="evidence" value="ECO:0007669"/>
    <property type="project" value="TreeGrafter"/>
</dbReference>
<dbReference type="GO" id="GO:0016835">
    <property type="term" value="F:carbon-oxygen lyase activity"/>
    <property type="evidence" value="ECO:0007669"/>
    <property type="project" value="TreeGrafter"/>
</dbReference>
<proteinExistence type="predicted"/>
<dbReference type="InterPro" id="IPR001347">
    <property type="entry name" value="SIS_dom"/>
</dbReference>
<evidence type="ECO:0000256" key="1">
    <source>
        <dbReference type="ARBA" id="ARBA00023277"/>
    </source>
</evidence>
<evidence type="ECO:0000259" key="2">
    <source>
        <dbReference type="PROSITE" id="PS51464"/>
    </source>
</evidence>
<accession>A0A7K4FRE4</accession>
<protein>
    <submittedName>
        <fullName evidence="3">N-acetylmuramic acid 6-phosphate etherase</fullName>
        <ecNumber evidence="3">4.2.1.126</ecNumber>
    </submittedName>
</protein>
<dbReference type="PANTHER" id="PTHR10088">
    <property type="entry name" value="GLUCOKINASE REGULATORY PROTEIN"/>
    <property type="match status" value="1"/>
</dbReference>
<dbReference type="EC" id="4.2.1.126" evidence="3"/>
<dbReference type="AlphaFoldDB" id="A0A7K4FRE4"/>
<dbReference type="InterPro" id="IPR040190">
    <property type="entry name" value="MURQ/GCKR"/>
</dbReference>
<feature type="domain" description="SIS" evidence="2">
    <location>
        <begin position="51"/>
        <end position="214"/>
    </location>
</feature>
<evidence type="ECO:0000313" key="3">
    <source>
        <dbReference type="EMBL" id="NOL60908.1"/>
    </source>
</evidence>
<name>A0A7K4FRE4_9ARCH</name>
<dbReference type="GO" id="GO:0046348">
    <property type="term" value="P:amino sugar catabolic process"/>
    <property type="evidence" value="ECO:0007669"/>
    <property type="project" value="TreeGrafter"/>
</dbReference>
<dbReference type="PROSITE" id="PS51464">
    <property type="entry name" value="SIS"/>
    <property type="match status" value="1"/>
</dbReference>
<feature type="non-terminal residue" evidence="3">
    <location>
        <position position="225"/>
    </location>
</feature>
<dbReference type="InterPro" id="IPR046348">
    <property type="entry name" value="SIS_dom_sf"/>
</dbReference>
<dbReference type="EMBL" id="JABGBP010000330">
    <property type="protein sequence ID" value="NOL60908.1"/>
    <property type="molecule type" value="Genomic_DNA"/>
</dbReference>
<dbReference type="GO" id="GO:0097367">
    <property type="term" value="F:carbohydrate derivative binding"/>
    <property type="evidence" value="ECO:0007669"/>
    <property type="project" value="InterPro"/>
</dbReference>
<organism evidence="3 4">
    <name type="scientific">Ferroplasma acidiphilum</name>
    <dbReference type="NCBI Taxonomy" id="74969"/>
    <lineage>
        <taxon>Archaea</taxon>
        <taxon>Methanobacteriati</taxon>
        <taxon>Thermoplasmatota</taxon>
        <taxon>Thermoplasmata</taxon>
        <taxon>Thermoplasmatales</taxon>
        <taxon>Ferroplasmaceae</taxon>
        <taxon>Ferroplasma</taxon>
    </lineage>
</organism>
<dbReference type="Proteomes" id="UP000546917">
    <property type="component" value="Unassembled WGS sequence"/>
</dbReference>
<dbReference type="RefSeq" id="WP_171481998.1">
    <property type="nucleotide sequence ID" value="NZ_JABGBP010000330.1"/>
</dbReference>